<organism evidence="2 3">
    <name type="scientific">Capsicum baccatum</name>
    <name type="common">Peruvian pepper</name>
    <dbReference type="NCBI Taxonomy" id="33114"/>
    <lineage>
        <taxon>Eukaryota</taxon>
        <taxon>Viridiplantae</taxon>
        <taxon>Streptophyta</taxon>
        <taxon>Embryophyta</taxon>
        <taxon>Tracheophyta</taxon>
        <taxon>Spermatophyta</taxon>
        <taxon>Magnoliopsida</taxon>
        <taxon>eudicotyledons</taxon>
        <taxon>Gunneridae</taxon>
        <taxon>Pentapetalae</taxon>
        <taxon>asterids</taxon>
        <taxon>lamiids</taxon>
        <taxon>Solanales</taxon>
        <taxon>Solanaceae</taxon>
        <taxon>Solanoideae</taxon>
        <taxon>Capsiceae</taxon>
        <taxon>Capsicum</taxon>
    </lineage>
</organism>
<keyword evidence="3" id="KW-1185">Reference proteome</keyword>
<name>A0A2G2WJY7_CAPBA</name>
<dbReference type="EMBL" id="MLFT02000006">
    <property type="protein sequence ID" value="PHT45554.1"/>
    <property type="molecule type" value="Genomic_DNA"/>
</dbReference>
<keyword evidence="1" id="KW-0472">Membrane</keyword>
<feature type="transmembrane region" description="Helical" evidence="1">
    <location>
        <begin position="104"/>
        <end position="126"/>
    </location>
</feature>
<dbReference type="OrthoDB" id="1915303at2759"/>
<gene>
    <name evidence="2" type="ORF">CQW23_14712</name>
</gene>
<evidence type="ECO:0000256" key="1">
    <source>
        <dbReference type="SAM" id="Phobius"/>
    </source>
</evidence>
<dbReference type="Proteomes" id="UP000224567">
    <property type="component" value="Unassembled WGS sequence"/>
</dbReference>
<reference evidence="2 3" key="1">
    <citation type="journal article" date="2017" name="Genome Biol.">
        <title>New reference genome sequences of hot pepper reveal the massive evolution of plant disease-resistance genes by retroduplication.</title>
        <authorList>
            <person name="Kim S."/>
            <person name="Park J."/>
            <person name="Yeom S.I."/>
            <person name="Kim Y.M."/>
            <person name="Seo E."/>
            <person name="Kim K.T."/>
            <person name="Kim M.S."/>
            <person name="Lee J.M."/>
            <person name="Cheong K."/>
            <person name="Shin H.S."/>
            <person name="Kim S.B."/>
            <person name="Han K."/>
            <person name="Lee J."/>
            <person name="Park M."/>
            <person name="Lee H.A."/>
            <person name="Lee H.Y."/>
            <person name="Lee Y."/>
            <person name="Oh S."/>
            <person name="Lee J.H."/>
            <person name="Choi E."/>
            <person name="Choi E."/>
            <person name="Lee S.E."/>
            <person name="Jeon J."/>
            <person name="Kim H."/>
            <person name="Choi G."/>
            <person name="Song H."/>
            <person name="Lee J."/>
            <person name="Lee S.C."/>
            <person name="Kwon J.K."/>
            <person name="Lee H.Y."/>
            <person name="Koo N."/>
            <person name="Hong Y."/>
            <person name="Kim R.W."/>
            <person name="Kang W.H."/>
            <person name="Huh J.H."/>
            <person name="Kang B.C."/>
            <person name="Yang T.J."/>
            <person name="Lee Y.H."/>
            <person name="Bennetzen J.L."/>
            <person name="Choi D."/>
        </authorList>
    </citation>
    <scope>NUCLEOTIDE SEQUENCE [LARGE SCALE GENOMIC DNA]</scope>
    <source>
        <strain evidence="3">cv. PBC81</strain>
    </source>
</reference>
<feature type="transmembrane region" description="Helical" evidence="1">
    <location>
        <begin position="132"/>
        <end position="156"/>
    </location>
</feature>
<evidence type="ECO:0000313" key="3">
    <source>
        <dbReference type="Proteomes" id="UP000224567"/>
    </source>
</evidence>
<reference evidence="3" key="2">
    <citation type="journal article" date="2017" name="J. Anim. Genet.">
        <title>Multiple reference genome sequences of hot pepper reveal the massive evolution of plant disease resistance genes by retroduplication.</title>
        <authorList>
            <person name="Kim S."/>
            <person name="Park J."/>
            <person name="Yeom S.-I."/>
            <person name="Kim Y.-M."/>
            <person name="Seo E."/>
            <person name="Kim K.-T."/>
            <person name="Kim M.-S."/>
            <person name="Lee J.M."/>
            <person name="Cheong K."/>
            <person name="Shin H.-S."/>
            <person name="Kim S.-B."/>
            <person name="Han K."/>
            <person name="Lee J."/>
            <person name="Park M."/>
            <person name="Lee H.-A."/>
            <person name="Lee H.-Y."/>
            <person name="Lee Y."/>
            <person name="Oh S."/>
            <person name="Lee J.H."/>
            <person name="Choi E."/>
            <person name="Choi E."/>
            <person name="Lee S.E."/>
            <person name="Jeon J."/>
            <person name="Kim H."/>
            <person name="Choi G."/>
            <person name="Song H."/>
            <person name="Lee J."/>
            <person name="Lee S.-C."/>
            <person name="Kwon J.-K."/>
            <person name="Lee H.-Y."/>
            <person name="Koo N."/>
            <person name="Hong Y."/>
            <person name="Kim R.W."/>
            <person name="Kang W.-H."/>
            <person name="Huh J.H."/>
            <person name="Kang B.-C."/>
            <person name="Yang T.-J."/>
            <person name="Lee Y.-H."/>
            <person name="Bennetzen J.L."/>
            <person name="Choi D."/>
        </authorList>
    </citation>
    <scope>NUCLEOTIDE SEQUENCE [LARGE SCALE GENOMIC DNA]</scope>
    <source>
        <strain evidence="3">cv. PBC81</strain>
    </source>
</reference>
<feature type="transmembrane region" description="Helical" evidence="1">
    <location>
        <begin position="36"/>
        <end position="53"/>
    </location>
</feature>
<accession>A0A2G2WJY7</accession>
<dbReference type="AlphaFoldDB" id="A0A2G2WJY7"/>
<protein>
    <submittedName>
        <fullName evidence="2">Uncharacterized protein</fullName>
    </submittedName>
</protein>
<feature type="transmembrane region" description="Helical" evidence="1">
    <location>
        <begin position="6"/>
        <end position="24"/>
    </location>
</feature>
<dbReference type="PANTHER" id="PTHR35307:SF5">
    <property type="entry name" value="PGG DOMAIN-CONTAINING PROTEIN"/>
    <property type="match status" value="1"/>
</dbReference>
<sequence length="263" mass="29505">MPWIGRYIVAASLICILAVLANAVQGIRRRKLWLPCRFFTLKTASLTLLGVVVKLPLDLNNPMPGEIDQMAKLSSVVFMSTAMANFMPSLALMDNKDIFMDMAVLGILVMTLVVNDCIELGTSVVYSEKVEHIVVMLSLVFLFGIMCFSTLTVPMIKSHLELKYRERCQMIAVEDLVEGQKPVEVELKENLRNFFIMAETGNPQFVMARSVTCSACCELCCLNGLLLPEVSLRDNLFGAHVKSMSDYRNRHIAFPGFNPVEWQ</sequence>
<comment type="caution">
    <text evidence="2">The sequence shown here is derived from an EMBL/GenBank/DDBJ whole genome shotgun (WGS) entry which is preliminary data.</text>
</comment>
<dbReference type="PANTHER" id="PTHR35307">
    <property type="entry name" value="PROTEIN, PUTATIVE-RELATED"/>
    <property type="match status" value="1"/>
</dbReference>
<evidence type="ECO:0000313" key="2">
    <source>
        <dbReference type="EMBL" id="PHT45554.1"/>
    </source>
</evidence>
<keyword evidence="1" id="KW-0812">Transmembrane</keyword>
<keyword evidence="1" id="KW-1133">Transmembrane helix</keyword>
<proteinExistence type="predicted"/>